<evidence type="ECO:0000256" key="1">
    <source>
        <dbReference type="SAM" id="MobiDB-lite"/>
    </source>
</evidence>
<dbReference type="Gramene" id="Os09t0558250-00">
    <property type="protein sequence ID" value="Os09t0558250-00"/>
    <property type="gene ID" value="Os09g0558250"/>
</dbReference>
<dbReference type="InParanoid" id="A0A0P0XQU0"/>
<dbReference type="Proteomes" id="UP000059680">
    <property type="component" value="Chromosome 9"/>
</dbReference>
<dbReference type="EMBL" id="AP014965">
    <property type="protein sequence ID" value="BAT09376.1"/>
    <property type="molecule type" value="Genomic_DNA"/>
</dbReference>
<feature type="transmembrane region" description="Helical" evidence="2">
    <location>
        <begin position="58"/>
        <end position="81"/>
    </location>
</feature>
<evidence type="ECO:0000313" key="4">
    <source>
        <dbReference type="Proteomes" id="UP000059680"/>
    </source>
</evidence>
<evidence type="ECO:0000313" key="3">
    <source>
        <dbReference type="EMBL" id="BAT09376.1"/>
    </source>
</evidence>
<dbReference type="PaxDb" id="39947-A0A0P0XQU0"/>
<reference evidence="3 4" key="2">
    <citation type="journal article" date="2013" name="Plant Cell Physiol.">
        <title>Rice Annotation Project Database (RAP-DB): an integrative and interactive database for rice genomics.</title>
        <authorList>
            <person name="Sakai H."/>
            <person name="Lee S.S."/>
            <person name="Tanaka T."/>
            <person name="Numa H."/>
            <person name="Kim J."/>
            <person name="Kawahara Y."/>
            <person name="Wakimoto H."/>
            <person name="Yang C.C."/>
            <person name="Iwamoto M."/>
            <person name="Abe T."/>
            <person name="Yamada Y."/>
            <person name="Muto A."/>
            <person name="Inokuchi H."/>
            <person name="Ikemura T."/>
            <person name="Matsumoto T."/>
            <person name="Sasaki T."/>
            <person name="Itoh T."/>
        </authorList>
    </citation>
    <scope>NUCLEOTIDE SEQUENCE [LARGE SCALE GENOMIC DNA]</scope>
    <source>
        <strain evidence="4">cv. Nipponbare</strain>
    </source>
</reference>
<feature type="non-terminal residue" evidence="3">
    <location>
        <position position="139"/>
    </location>
</feature>
<dbReference type="AlphaFoldDB" id="A0A0P0XQU0"/>
<reference evidence="3 4" key="3">
    <citation type="journal article" date="2013" name="Rice">
        <title>Improvement of the Oryza sativa Nipponbare reference genome using next generation sequence and optical map data.</title>
        <authorList>
            <person name="Kawahara Y."/>
            <person name="de la Bastide M."/>
            <person name="Hamilton J.P."/>
            <person name="Kanamori H."/>
            <person name="McCombie W.R."/>
            <person name="Ouyang S."/>
            <person name="Schwartz D.C."/>
            <person name="Tanaka T."/>
            <person name="Wu J."/>
            <person name="Zhou S."/>
            <person name="Childs K.L."/>
            <person name="Davidson R.M."/>
            <person name="Lin H."/>
            <person name="Quesada-Ocampo L."/>
            <person name="Vaillancourt B."/>
            <person name="Sakai H."/>
            <person name="Lee S.S."/>
            <person name="Kim J."/>
            <person name="Numa H."/>
            <person name="Itoh T."/>
            <person name="Buell C.R."/>
            <person name="Matsumoto T."/>
        </authorList>
    </citation>
    <scope>NUCLEOTIDE SEQUENCE [LARGE SCALE GENOMIC DNA]</scope>
    <source>
        <strain evidence="4">cv. Nipponbare</strain>
    </source>
</reference>
<evidence type="ECO:0000256" key="2">
    <source>
        <dbReference type="SAM" id="Phobius"/>
    </source>
</evidence>
<sequence length="139" mass="14535">MLLLNSACGWPEPAGPLSKPSMRAKNRHDGPAPAAAGPARAAAADSALYRFFMDSILFLHWLGVLAVLLPGFPVAAAFSMAQWADTSWAMSTQSLHLSLARFRSSHLASYASSSRTMPLSLHSSRFCGGAAAAANCAAS</sequence>
<gene>
    <name evidence="3" type="ordered locus">Os09g0558250</name>
    <name evidence="3" type="ORF">OSNPB_090558250</name>
</gene>
<organism evidence="3 4">
    <name type="scientific">Oryza sativa subsp. japonica</name>
    <name type="common">Rice</name>
    <dbReference type="NCBI Taxonomy" id="39947"/>
    <lineage>
        <taxon>Eukaryota</taxon>
        <taxon>Viridiplantae</taxon>
        <taxon>Streptophyta</taxon>
        <taxon>Embryophyta</taxon>
        <taxon>Tracheophyta</taxon>
        <taxon>Spermatophyta</taxon>
        <taxon>Magnoliopsida</taxon>
        <taxon>Liliopsida</taxon>
        <taxon>Poales</taxon>
        <taxon>Poaceae</taxon>
        <taxon>BOP clade</taxon>
        <taxon>Oryzoideae</taxon>
        <taxon>Oryzeae</taxon>
        <taxon>Oryzinae</taxon>
        <taxon>Oryza</taxon>
        <taxon>Oryza sativa</taxon>
    </lineage>
</organism>
<keyword evidence="2" id="KW-0812">Transmembrane</keyword>
<name>A0A0P0XQU0_ORYSJ</name>
<keyword evidence="4" id="KW-1185">Reference proteome</keyword>
<feature type="region of interest" description="Disordered" evidence="1">
    <location>
        <begin position="14"/>
        <end position="37"/>
    </location>
</feature>
<accession>A0A0P0XQU0</accession>
<keyword evidence="2" id="KW-0472">Membrane</keyword>
<reference evidence="4" key="1">
    <citation type="journal article" date="2005" name="Nature">
        <title>The map-based sequence of the rice genome.</title>
        <authorList>
            <consortium name="International rice genome sequencing project (IRGSP)"/>
            <person name="Matsumoto T."/>
            <person name="Wu J."/>
            <person name="Kanamori H."/>
            <person name="Katayose Y."/>
            <person name="Fujisawa M."/>
            <person name="Namiki N."/>
            <person name="Mizuno H."/>
            <person name="Yamamoto K."/>
            <person name="Antonio B.A."/>
            <person name="Baba T."/>
            <person name="Sakata K."/>
            <person name="Nagamura Y."/>
            <person name="Aoki H."/>
            <person name="Arikawa K."/>
            <person name="Arita K."/>
            <person name="Bito T."/>
            <person name="Chiden Y."/>
            <person name="Fujitsuka N."/>
            <person name="Fukunaka R."/>
            <person name="Hamada M."/>
            <person name="Harada C."/>
            <person name="Hayashi A."/>
            <person name="Hijishita S."/>
            <person name="Honda M."/>
            <person name="Hosokawa S."/>
            <person name="Ichikawa Y."/>
            <person name="Idonuma A."/>
            <person name="Iijima M."/>
            <person name="Ikeda M."/>
            <person name="Ikeno M."/>
            <person name="Ito K."/>
            <person name="Ito S."/>
            <person name="Ito T."/>
            <person name="Ito Y."/>
            <person name="Ito Y."/>
            <person name="Iwabuchi A."/>
            <person name="Kamiya K."/>
            <person name="Karasawa W."/>
            <person name="Kurita K."/>
            <person name="Katagiri S."/>
            <person name="Kikuta A."/>
            <person name="Kobayashi H."/>
            <person name="Kobayashi N."/>
            <person name="Machita K."/>
            <person name="Maehara T."/>
            <person name="Masukawa M."/>
            <person name="Mizubayashi T."/>
            <person name="Mukai Y."/>
            <person name="Nagasaki H."/>
            <person name="Nagata Y."/>
            <person name="Naito S."/>
            <person name="Nakashima M."/>
            <person name="Nakama Y."/>
            <person name="Nakamichi Y."/>
            <person name="Nakamura M."/>
            <person name="Meguro A."/>
            <person name="Negishi M."/>
            <person name="Ohta I."/>
            <person name="Ohta T."/>
            <person name="Okamoto M."/>
            <person name="Ono N."/>
            <person name="Saji S."/>
            <person name="Sakaguchi M."/>
            <person name="Sakai K."/>
            <person name="Shibata M."/>
            <person name="Shimokawa T."/>
            <person name="Song J."/>
            <person name="Takazaki Y."/>
            <person name="Terasawa K."/>
            <person name="Tsugane M."/>
            <person name="Tsuji K."/>
            <person name="Ueda S."/>
            <person name="Waki K."/>
            <person name="Yamagata H."/>
            <person name="Yamamoto M."/>
            <person name="Yamamoto S."/>
            <person name="Yamane H."/>
            <person name="Yoshiki S."/>
            <person name="Yoshihara R."/>
            <person name="Yukawa K."/>
            <person name="Zhong H."/>
            <person name="Yano M."/>
            <person name="Yuan Q."/>
            <person name="Ouyang S."/>
            <person name="Liu J."/>
            <person name="Jones K.M."/>
            <person name="Gansberger K."/>
            <person name="Moffat K."/>
            <person name="Hill J."/>
            <person name="Bera J."/>
            <person name="Fadrosh D."/>
            <person name="Jin S."/>
            <person name="Johri S."/>
            <person name="Kim M."/>
            <person name="Overton L."/>
            <person name="Reardon M."/>
            <person name="Tsitrin T."/>
            <person name="Vuong H."/>
            <person name="Weaver B."/>
            <person name="Ciecko A."/>
            <person name="Tallon L."/>
            <person name="Jackson J."/>
            <person name="Pai G."/>
            <person name="Aken S.V."/>
            <person name="Utterback T."/>
            <person name="Reidmuller S."/>
            <person name="Feldblyum T."/>
            <person name="Hsiao J."/>
            <person name="Zismann V."/>
            <person name="Iobst S."/>
            <person name="de Vazeille A.R."/>
            <person name="Buell C.R."/>
            <person name="Ying K."/>
            <person name="Li Y."/>
            <person name="Lu T."/>
            <person name="Huang Y."/>
            <person name="Zhao Q."/>
            <person name="Feng Q."/>
            <person name="Zhang L."/>
            <person name="Zhu J."/>
            <person name="Weng Q."/>
            <person name="Mu J."/>
            <person name="Lu Y."/>
            <person name="Fan D."/>
            <person name="Liu Y."/>
            <person name="Guan J."/>
            <person name="Zhang Y."/>
            <person name="Yu S."/>
            <person name="Liu X."/>
            <person name="Zhang Y."/>
            <person name="Hong G."/>
            <person name="Han B."/>
            <person name="Choisne N."/>
            <person name="Demange N."/>
            <person name="Orjeda G."/>
            <person name="Samain S."/>
            <person name="Cattolico L."/>
            <person name="Pelletier E."/>
            <person name="Couloux A."/>
            <person name="Segurens B."/>
            <person name="Wincker P."/>
            <person name="D'Hont A."/>
            <person name="Scarpelli C."/>
            <person name="Weissenbach J."/>
            <person name="Salanoubat M."/>
            <person name="Quetier F."/>
            <person name="Yu Y."/>
            <person name="Kim H.R."/>
            <person name="Rambo T."/>
            <person name="Currie J."/>
            <person name="Collura K."/>
            <person name="Luo M."/>
            <person name="Yang T."/>
            <person name="Ammiraju J.S.S."/>
            <person name="Engler F."/>
            <person name="Soderlund C."/>
            <person name="Wing R.A."/>
            <person name="Palmer L.E."/>
            <person name="de la Bastide M."/>
            <person name="Spiegel L."/>
            <person name="Nascimento L."/>
            <person name="Zutavern T."/>
            <person name="O'Shaughnessy A."/>
            <person name="Dike S."/>
            <person name="Dedhia N."/>
            <person name="Preston R."/>
            <person name="Balija V."/>
            <person name="McCombie W.R."/>
            <person name="Chow T."/>
            <person name="Chen H."/>
            <person name="Chung M."/>
            <person name="Chen C."/>
            <person name="Shaw J."/>
            <person name="Wu H."/>
            <person name="Hsiao K."/>
            <person name="Chao Y."/>
            <person name="Chu M."/>
            <person name="Cheng C."/>
            <person name="Hour A."/>
            <person name="Lee P."/>
            <person name="Lin S."/>
            <person name="Lin Y."/>
            <person name="Liou J."/>
            <person name="Liu S."/>
            <person name="Hsing Y."/>
            <person name="Raghuvanshi S."/>
            <person name="Mohanty A."/>
            <person name="Bharti A.K."/>
            <person name="Gaur A."/>
            <person name="Gupta V."/>
            <person name="Kumar D."/>
            <person name="Ravi V."/>
            <person name="Vij S."/>
            <person name="Kapur A."/>
            <person name="Khurana P."/>
            <person name="Khurana P."/>
            <person name="Khurana J.P."/>
            <person name="Tyagi A.K."/>
            <person name="Gaikwad K."/>
            <person name="Singh A."/>
            <person name="Dalal V."/>
            <person name="Srivastava S."/>
            <person name="Dixit A."/>
            <person name="Pal A.K."/>
            <person name="Ghazi I.A."/>
            <person name="Yadav M."/>
            <person name="Pandit A."/>
            <person name="Bhargava A."/>
            <person name="Sureshbabu K."/>
            <person name="Batra K."/>
            <person name="Sharma T.R."/>
            <person name="Mohapatra T."/>
            <person name="Singh N.K."/>
            <person name="Messing J."/>
            <person name="Nelson A.B."/>
            <person name="Fuks G."/>
            <person name="Kavchok S."/>
            <person name="Keizer G."/>
            <person name="Linton E."/>
            <person name="Llaca V."/>
            <person name="Song R."/>
            <person name="Tanyolac B."/>
            <person name="Young S."/>
            <person name="Ho-Il K."/>
            <person name="Hahn J.H."/>
            <person name="Sangsakoo G."/>
            <person name="Vanavichit A."/>
            <person name="de Mattos Luiz.A.T."/>
            <person name="Zimmer P.D."/>
            <person name="Malone G."/>
            <person name="Dellagostin O."/>
            <person name="de Oliveira A.C."/>
            <person name="Bevan M."/>
            <person name="Bancroft I."/>
            <person name="Minx P."/>
            <person name="Cordum H."/>
            <person name="Wilson R."/>
            <person name="Cheng Z."/>
            <person name="Jin W."/>
            <person name="Jiang J."/>
            <person name="Leong S.A."/>
            <person name="Iwama H."/>
            <person name="Gojobori T."/>
            <person name="Itoh T."/>
            <person name="Niimura Y."/>
            <person name="Fujii Y."/>
            <person name="Habara T."/>
            <person name="Sakai H."/>
            <person name="Sato Y."/>
            <person name="Wilson G."/>
            <person name="Kumar K."/>
            <person name="McCouch S."/>
            <person name="Juretic N."/>
            <person name="Hoen D."/>
            <person name="Wright S."/>
            <person name="Bruskiewich R."/>
            <person name="Bureau T."/>
            <person name="Miyao A."/>
            <person name="Hirochika H."/>
            <person name="Nishikawa T."/>
            <person name="Kadowaki K."/>
            <person name="Sugiura M."/>
            <person name="Burr B."/>
            <person name="Sasaki T."/>
        </authorList>
    </citation>
    <scope>NUCLEOTIDE SEQUENCE [LARGE SCALE GENOMIC DNA]</scope>
    <source>
        <strain evidence="4">cv. Nipponbare</strain>
    </source>
</reference>
<protein>
    <submittedName>
        <fullName evidence="3">Os09g0558250 protein</fullName>
    </submittedName>
</protein>
<proteinExistence type="predicted"/>
<keyword evidence="2" id="KW-1133">Transmembrane helix</keyword>